<dbReference type="PANTHER" id="PTHR11537:SF254">
    <property type="entry name" value="POTASSIUM VOLTAGE-GATED CHANNEL PROTEIN SHAB"/>
    <property type="match status" value="1"/>
</dbReference>
<keyword evidence="7 12" id="KW-1133">Transmembrane helix</keyword>
<dbReference type="GO" id="GO:0005249">
    <property type="term" value="F:voltage-gated potassium channel activity"/>
    <property type="evidence" value="ECO:0007669"/>
    <property type="project" value="InterPro"/>
</dbReference>
<comment type="caution">
    <text evidence="14">The sequence shown here is derived from an EMBL/GenBank/DDBJ whole genome shotgun (WGS) entry which is preliminary data.</text>
</comment>
<dbReference type="SUPFAM" id="SSF81324">
    <property type="entry name" value="Voltage-gated potassium channels"/>
    <property type="match status" value="1"/>
</dbReference>
<dbReference type="Proteomes" id="UP000468901">
    <property type="component" value="Unassembled WGS sequence"/>
</dbReference>
<feature type="transmembrane region" description="Helical" evidence="12">
    <location>
        <begin position="250"/>
        <end position="271"/>
    </location>
</feature>
<keyword evidence="4 12" id="KW-0812">Transmembrane</keyword>
<feature type="region of interest" description="Disordered" evidence="11">
    <location>
        <begin position="1"/>
        <end position="24"/>
    </location>
</feature>
<organism evidence="14 15">
    <name type="scientific">Parvibaculum sedimenti</name>
    <dbReference type="NCBI Taxonomy" id="2608632"/>
    <lineage>
        <taxon>Bacteria</taxon>
        <taxon>Pseudomonadati</taxon>
        <taxon>Pseudomonadota</taxon>
        <taxon>Alphaproteobacteria</taxon>
        <taxon>Hyphomicrobiales</taxon>
        <taxon>Parvibaculaceae</taxon>
        <taxon>Parvibaculum</taxon>
    </lineage>
</organism>
<reference evidence="14 15" key="1">
    <citation type="submission" date="2019-09" db="EMBL/GenBank/DDBJ databases">
        <title>Parvibaculum sedimenti sp. nov., isolated from sediment.</title>
        <authorList>
            <person name="Wang Y."/>
        </authorList>
    </citation>
    <scope>NUCLEOTIDE SEQUENCE [LARGE SCALE GENOMIC DNA]</scope>
    <source>
        <strain evidence="14 15">HXT-9</strain>
    </source>
</reference>
<keyword evidence="5" id="KW-0631">Potassium channel</keyword>
<dbReference type="InterPro" id="IPR014710">
    <property type="entry name" value="RmlC-like_jellyroll"/>
</dbReference>
<keyword evidence="2" id="KW-0813">Transport</keyword>
<evidence type="ECO:0000313" key="15">
    <source>
        <dbReference type="Proteomes" id="UP000468901"/>
    </source>
</evidence>
<feature type="transmembrane region" description="Helical" evidence="12">
    <location>
        <begin position="56"/>
        <end position="74"/>
    </location>
</feature>
<feature type="domain" description="Cyclic nucleotide-binding" evidence="13">
    <location>
        <begin position="295"/>
        <end position="409"/>
    </location>
</feature>
<dbReference type="Pfam" id="PF00520">
    <property type="entry name" value="Ion_trans"/>
    <property type="match status" value="1"/>
</dbReference>
<evidence type="ECO:0000259" key="13">
    <source>
        <dbReference type="PROSITE" id="PS50042"/>
    </source>
</evidence>
<dbReference type="EMBL" id="WESC01000013">
    <property type="protein sequence ID" value="KAB7739083.1"/>
    <property type="molecule type" value="Genomic_DNA"/>
</dbReference>
<evidence type="ECO:0000256" key="2">
    <source>
        <dbReference type="ARBA" id="ARBA00022448"/>
    </source>
</evidence>
<keyword evidence="6" id="KW-0630">Potassium</keyword>
<dbReference type="GO" id="GO:0001508">
    <property type="term" value="P:action potential"/>
    <property type="evidence" value="ECO:0007669"/>
    <property type="project" value="TreeGrafter"/>
</dbReference>
<dbReference type="Pfam" id="PF00027">
    <property type="entry name" value="cNMP_binding"/>
    <property type="match status" value="1"/>
</dbReference>
<evidence type="ECO:0000256" key="5">
    <source>
        <dbReference type="ARBA" id="ARBA00022826"/>
    </source>
</evidence>
<comment type="subcellular location">
    <subcellularLocation>
        <location evidence="1">Membrane</location>
        <topology evidence="1">Multi-pass membrane protein</topology>
    </subcellularLocation>
</comment>
<dbReference type="PRINTS" id="PR00169">
    <property type="entry name" value="KCHANNEL"/>
</dbReference>
<evidence type="ECO:0000256" key="9">
    <source>
        <dbReference type="ARBA" id="ARBA00023136"/>
    </source>
</evidence>
<keyword evidence="8" id="KW-0406">Ion transport</keyword>
<evidence type="ECO:0000256" key="3">
    <source>
        <dbReference type="ARBA" id="ARBA00022538"/>
    </source>
</evidence>
<evidence type="ECO:0000256" key="10">
    <source>
        <dbReference type="ARBA" id="ARBA00023303"/>
    </source>
</evidence>
<evidence type="ECO:0000256" key="4">
    <source>
        <dbReference type="ARBA" id="ARBA00022692"/>
    </source>
</evidence>
<keyword evidence="3" id="KW-0633">Potassium transport</keyword>
<dbReference type="PANTHER" id="PTHR11537">
    <property type="entry name" value="VOLTAGE-GATED POTASSIUM CHANNEL"/>
    <property type="match status" value="1"/>
</dbReference>
<dbReference type="PROSITE" id="PS00889">
    <property type="entry name" value="CNMP_BINDING_2"/>
    <property type="match status" value="1"/>
</dbReference>
<keyword evidence="9 12" id="KW-0472">Membrane</keyword>
<dbReference type="PROSITE" id="PS50042">
    <property type="entry name" value="CNMP_BINDING_3"/>
    <property type="match status" value="1"/>
</dbReference>
<evidence type="ECO:0000256" key="7">
    <source>
        <dbReference type="ARBA" id="ARBA00022989"/>
    </source>
</evidence>
<dbReference type="SUPFAM" id="SSF51206">
    <property type="entry name" value="cAMP-binding domain-like"/>
    <property type="match status" value="1"/>
</dbReference>
<feature type="transmembrane region" description="Helical" evidence="12">
    <location>
        <begin position="138"/>
        <end position="160"/>
    </location>
</feature>
<keyword evidence="10" id="KW-0407">Ion channel</keyword>
<proteinExistence type="predicted"/>
<name>A0A6N6VFR1_9HYPH</name>
<dbReference type="GO" id="GO:0008076">
    <property type="term" value="C:voltage-gated potassium channel complex"/>
    <property type="evidence" value="ECO:0007669"/>
    <property type="project" value="InterPro"/>
</dbReference>
<gene>
    <name evidence="14" type="ORF">F2P47_13815</name>
</gene>
<keyword evidence="15" id="KW-1185">Reference proteome</keyword>
<dbReference type="InterPro" id="IPR018488">
    <property type="entry name" value="cNMP-bd_CS"/>
</dbReference>
<dbReference type="CDD" id="cd00038">
    <property type="entry name" value="CAP_ED"/>
    <property type="match status" value="1"/>
</dbReference>
<evidence type="ECO:0000256" key="11">
    <source>
        <dbReference type="SAM" id="MobiDB-lite"/>
    </source>
</evidence>
<dbReference type="SMART" id="SM00100">
    <property type="entry name" value="cNMP"/>
    <property type="match status" value="1"/>
</dbReference>
<sequence>MGTRPTPRSKRSAPLWGSLPAPLDAHKGKRRRGLTLLRRQLYVILESGRRTTASRIFDISMVLLILANVAAVVAETEPSIASSIRAELLLFDEISVGIFTLEYFARLWVCVEHAPLADKPRREARLTWAATPPMLIDLAAILPFYVSLFVAFDPKIALLFRLVRFLKLARATPALGTLGRVLYNERRAIFGAIVIMLGLITASAAVMYEIEGPAQPEAFGSIPRAMWWSAATLTTIGYGDVVPITPLGKLMAGFVMIAGFGMFALPVAIISSGFAAEIHRRDFVVTWGMVARVPLFCGLDALTIGNLVQLLHARAVEPGTLIGRKGEEATGMYFIMSGQVQVEFPSGPVMLGEGEFFGEMALIQSRRRAADIMALTRCSLLKLQSGDFSRFMLRHPEVYARIRKIADERLRDLKRRSELETEMAEITIEKGSQGDEIAG</sequence>
<protein>
    <submittedName>
        <fullName evidence="14">Cyclic nucleotide-binding domain-containing protein</fullName>
    </submittedName>
</protein>
<dbReference type="AlphaFoldDB" id="A0A6N6VFR1"/>
<dbReference type="InterPro" id="IPR028325">
    <property type="entry name" value="VG_K_chnl"/>
</dbReference>
<evidence type="ECO:0000256" key="1">
    <source>
        <dbReference type="ARBA" id="ARBA00004141"/>
    </source>
</evidence>
<dbReference type="InterPro" id="IPR005821">
    <property type="entry name" value="Ion_trans_dom"/>
</dbReference>
<evidence type="ECO:0000256" key="8">
    <source>
        <dbReference type="ARBA" id="ARBA00023065"/>
    </source>
</evidence>
<feature type="transmembrane region" description="Helical" evidence="12">
    <location>
        <begin position="188"/>
        <end position="208"/>
    </location>
</feature>
<dbReference type="Gene3D" id="1.10.287.70">
    <property type="match status" value="1"/>
</dbReference>
<evidence type="ECO:0000313" key="14">
    <source>
        <dbReference type="EMBL" id="KAB7739083.1"/>
    </source>
</evidence>
<evidence type="ECO:0000256" key="12">
    <source>
        <dbReference type="SAM" id="Phobius"/>
    </source>
</evidence>
<accession>A0A6N6VFR1</accession>
<dbReference type="InterPro" id="IPR018490">
    <property type="entry name" value="cNMP-bd_dom_sf"/>
</dbReference>
<dbReference type="Gene3D" id="2.60.120.10">
    <property type="entry name" value="Jelly Rolls"/>
    <property type="match status" value="1"/>
</dbReference>
<dbReference type="InterPro" id="IPR000595">
    <property type="entry name" value="cNMP-bd_dom"/>
</dbReference>
<evidence type="ECO:0000256" key="6">
    <source>
        <dbReference type="ARBA" id="ARBA00022958"/>
    </source>
</evidence>